<dbReference type="Pfam" id="PF05964">
    <property type="entry name" value="FYRN"/>
    <property type="match status" value="1"/>
</dbReference>
<protein>
    <recommendedName>
        <fullName evidence="5">Transforming growth factor beta regulator 1</fullName>
    </recommendedName>
</protein>
<proteinExistence type="predicted"/>
<evidence type="ECO:0000313" key="3">
    <source>
        <dbReference type="EMBL" id="KAL3865153.1"/>
    </source>
</evidence>
<comment type="caution">
    <text evidence="3">The sequence shown here is derived from an EMBL/GenBank/DDBJ whole genome shotgun (WGS) entry which is preliminary data.</text>
</comment>
<dbReference type="PROSITE" id="PS51542">
    <property type="entry name" value="FYRN"/>
    <property type="match status" value="1"/>
</dbReference>
<dbReference type="SMART" id="SM00542">
    <property type="entry name" value="FYRC"/>
    <property type="match status" value="1"/>
</dbReference>
<dbReference type="EMBL" id="JBJQND010000010">
    <property type="protein sequence ID" value="KAL3865153.1"/>
    <property type="molecule type" value="Genomic_DNA"/>
</dbReference>
<dbReference type="PROSITE" id="PS51543">
    <property type="entry name" value="FYRC"/>
    <property type="match status" value="1"/>
</dbReference>
<dbReference type="PANTHER" id="PTHR22715">
    <property type="entry name" value="TRANSFORMING GROWTH FACTOR BETA REGULATED GENE 1"/>
    <property type="match status" value="1"/>
</dbReference>
<organism evidence="3 4">
    <name type="scientific">Sinanodonta woodiana</name>
    <name type="common">Chinese pond mussel</name>
    <name type="synonym">Anodonta woodiana</name>
    <dbReference type="NCBI Taxonomy" id="1069815"/>
    <lineage>
        <taxon>Eukaryota</taxon>
        <taxon>Metazoa</taxon>
        <taxon>Spiralia</taxon>
        <taxon>Lophotrochozoa</taxon>
        <taxon>Mollusca</taxon>
        <taxon>Bivalvia</taxon>
        <taxon>Autobranchia</taxon>
        <taxon>Heteroconchia</taxon>
        <taxon>Palaeoheterodonta</taxon>
        <taxon>Unionida</taxon>
        <taxon>Unionoidea</taxon>
        <taxon>Unionidae</taxon>
        <taxon>Unioninae</taxon>
        <taxon>Sinanodonta</taxon>
    </lineage>
</organism>
<gene>
    <name evidence="3" type="ORF">ACJMK2_006774</name>
</gene>
<dbReference type="InterPro" id="IPR003888">
    <property type="entry name" value="FYrich_N"/>
</dbReference>
<dbReference type="SMART" id="SM00541">
    <property type="entry name" value="FYRN"/>
    <property type="match status" value="1"/>
</dbReference>
<dbReference type="PANTHER" id="PTHR22715:SF0">
    <property type="entry name" value="TRANSFORMING GROWTH FACTOR BETA REGULATOR 1"/>
    <property type="match status" value="1"/>
</dbReference>
<dbReference type="InterPro" id="IPR040092">
    <property type="entry name" value="TBRG1"/>
</dbReference>
<accession>A0ABD3VXC0</accession>
<sequence length="518" mass="56034">MAANLGTPEDNARLIEMYQSIIAAQGGAPIQLSALGVNPSHQGLDLTTSKAQKLPQPAGVENIHQVQDTRKQPALQVLTDSASLRLAQAGALKSSLNQAAAARLSKGQVIHSSISQVEQGKVSGLTTVLGQGPAALPFQSTNTPGVPVAANKISLLGTKQTLIARPQKYSVARDPYYWKWRRLKKHMKDLVFLNAAICDEVVRVDEKIAKVREDRRFLLRKLLHYQSVPDGQSPAPCMAVSTSMLKNSLEETQATKTKTKKKTTTSAEKKKMTKDILATLNPTKSKRSRPQGSSKYVVPPIPLDPVGRPIFPLTIGDLSIHSVGEIMPDRTGFHTSTCIYPTGFCSTRLYASTHDPLKPCLYTCKVSDGGNGPVFEIVPEDNSEVFQGRSLAESHSMLLRAINKSRGIDVLDIVGKGAEFFGLAHPVVKNLIQSCPGARKCSGYKWVKFEVSKMLSMDSVVSLSDDPAISFPSLKAKFQNLMTPLGSADKGSPNTSLRSLLTGALNGNPITVFPKQIM</sequence>
<reference evidence="3 4" key="1">
    <citation type="submission" date="2024-11" db="EMBL/GenBank/DDBJ databases">
        <title>Chromosome-level genome assembly of the freshwater bivalve Anodonta woodiana.</title>
        <authorList>
            <person name="Chen X."/>
        </authorList>
    </citation>
    <scope>NUCLEOTIDE SEQUENCE [LARGE SCALE GENOMIC DNA]</scope>
    <source>
        <strain evidence="3">MN2024</strain>
        <tissue evidence="3">Gills</tissue>
    </source>
</reference>
<dbReference type="AlphaFoldDB" id="A0ABD3VXC0"/>
<name>A0ABD3VXC0_SINWO</name>
<dbReference type="GO" id="GO:0005634">
    <property type="term" value="C:nucleus"/>
    <property type="evidence" value="ECO:0007669"/>
    <property type="project" value="UniProtKB-SubCell"/>
</dbReference>
<evidence type="ECO:0000256" key="2">
    <source>
        <dbReference type="ARBA" id="ARBA00023242"/>
    </source>
</evidence>
<evidence type="ECO:0000256" key="1">
    <source>
        <dbReference type="ARBA" id="ARBA00004123"/>
    </source>
</evidence>
<comment type="subcellular location">
    <subcellularLocation>
        <location evidence="1">Nucleus</location>
    </subcellularLocation>
</comment>
<dbReference type="Gene3D" id="3.30.160.360">
    <property type="match status" value="1"/>
</dbReference>
<dbReference type="InterPro" id="IPR003889">
    <property type="entry name" value="FYrich_C"/>
</dbReference>
<dbReference type="Proteomes" id="UP001634394">
    <property type="component" value="Unassembled WGS sequence"/>
</dbReference>
<keyword evidence="4" id="KW-1185">Reference proteome</keyword>
<dbReference type="Pfam" id="PF05965">
    <property type="entry name" value="FYRC"/>
    <property type="match status" value="1"/>
</dbReference>
<evidence type="ECO:0000313" key="4">
    <source>
        <dbReference type="Proteomes" id="UP001634394"/>
    </source>
</evidence>
<evidence type="ECO:0008006" key="5">
    <source>
        <dbReference type="Google" id="ProtNLM"/>
    </source>
</evidence>
<keyword evidence="2" id="KW-0539">Nucleus</keyword>